<keyword evidence="1" id="KW-0175">Coiled coil</keyword>
<organism evidence="2 3">
    <name type="scientific">Oxalobacter vibrioformis</name>
    <dbReference type="NCBI Taxonomy" id="933080"/>
    <lineage>
        <taxon>Bacteria</taxon>
        <taxon>Pseudomonadati</taxon>
        <taxon>Pseudomonadota</taxon>
        <taxon>Betaproteobacteria</taxon>
        <taxon>Burkholderiales</taxon>
        <taxon>Oxalobacteraceae</taxon>
        <taxon>Oxalobacter</taxon>
    </lineage>
</organism>
<dbReference type="PANTHER" id="PTHR38765:SF1">
    <property type="entry name" value="DUF484 DOMAIN-CONTAINING PROTEIN"/>
    <property type="match status" value="1"/>
</dbReference>
<dbReference type="InterPro" id="IPR029016">
    <property type="entry name" value="GAF-like_dom_sf"/>
</dbReference>
<dbReference type="PANTHER" id="PTHR38765">
    <property type="entry name" value="DUF484 DOMAIN-CONTAINING PROTEIN"/>
    <property type="match status" value="1"/>
</dbReference>
<keyword evidence="3" id="KW-1185">Reference proteome</keyword>
<dbReference type="Pfam" id="PF04340">
    <property type="entry name" value="DUF484"/>
    <property type="match status" value="1"/>
</dbReference>
<evidence type="ECO:0000313" key="3">
    <source>
        <dbReference type="Proteomes" id="UP001156215"/>
    </source>
</evidence>
<dbReference type="RefSeq" id="WP_269309782.1">
    <property type="nucleotide sequence ID" value="NZ_CP098242.1"/>
</dbReference>
<dbReference type="Gene3D" id="3.30.450.40">
    <property type="match status" value="1"/>
</dbReference>
<evidence type="ECO:0000313" key="2">
    <source>
        <dbReference type="EMBL" id="WAW10737.1"/>
    </source>
</evidence>
<evidence type="ECO:0000256" key="1">
    <source>
        <dbReference type="SAM" id="Coils"/>
    </source>
</evidence>
<proteinExistence type="predicted"/>
<sequence length="220" mass="24717">MTQNLDSTIIAAYLQDNPHFFNEHAELLADVQLTSPLLGKAISLHERQIEIVREKNKGLELRIAELVRIARDNDTLMHRIQEWTRAILKVQQESDRAKTLVSELQTIFSIPQATLRLWDIDEPYADEWFAQDVSEAIRIFAQGLQAPYCGKNNDFEASHWFGESVSIESIALIPLKTETGTFGLLVLGSPDAARFRADMATDFLSEISQTASAALMCLIG</sequence>
<gene>
    <name evidence="2" type="ORF">NB640_03525</name>
</gene>
<dbReference type="KEGG" id="ovb:NB640_03525"/>
<reference evidence="2" key="1">
    <citation type="journal article" date="2022" name="Front. Microbiol.">
        <title>New perspectives on an old grouping: The genomic and phenotypic variability of Oxalobacter formigenes and the implications for calcium oxalate stone prevention.</title>
        <authorList>
            <person name="Chmiel J.A."/>
            <person name="Carr C."/>
            <person name="Stuivenberg G.A."/>
            <person name="Venema R."/>
            <person name="Chanyi R.M."/>
            <person name="Al K.F."/>
            <person name="Giguere D."/>
            <person name="Say H."/>
            <person name="Akouris P.P."/>
            <person name="Dominguez Romero S.A."/>
            <person name="Kwong A."/>
            <person name="Tai V."/>
            <person name="Koval S.F."/>
            <person name="Razvi H."/>
            <person name="Bjazevic J."/>
            <person name="Burton J.P."/>
        </authorList>
    </citation>
    <scope>NUCLEOTIDE SEQUENCE</scope>
    <source>
        <strain evidence="2">WoOx3</strain>
    </source>
</reference>
<name>A0A9E9P384_9BURK</name>
<feature type="coiled-coil region" evidence="1">
    <location>
        <begin position="42"/>
        <end position="69"/>
    </location>
</feature>
<accession>A0A9E9P384</accession>
<dbReference type="EMBL" id="CP098242">
    <property type="protein sequence ID" value="WAW10737.1"/>
    <property type="molecule type" value="Genomic_DNA"/>
</dbReference>
<dbReference type="InterPro" id="IPR007435">
    <property type="entry name" value="DUF484"/>
</dbReference>
<dbReference type="AlphaFoldDB" id="A0A9E9P384"/>
<protein>
    <submittedName>
        <fullName evidence="2">DUF484 family protein</fullName>
    </submittedName>
</protein>
<dbReference type="Proteomes" id="UP001156215">
    <property type="component" value="Chromosome"/>
</dbReference>